<dbReference type="PANTHER" id="PTHR22674:SF6">
    <property type="entry name" value="NTPASE KAP FAMILY P-LOOP DOMAIN-CONTAINING PROTEIN 1"/>
    <property type="match status" value="1"/>
</dbReference>
<dbReference type="OrthoDB" id="88903at2"/>
<evidence type="ECO:0000259" key="2">
    <source>
        <dbReference type="Pfam" id="PF07693"/>
    </source>
</evidence>
<dbReference type="Pfam" id="PF07693">
    <property type="entry name" value="KAP_NTPase"/>
    <property type="match status" value="2"/>
</dbReference>
<dbReference type="AlphaFoldDB" id="A0A2S0HWC4"/>
<dbReference type="EMBL" id="CP027062">
    <property type="protein sequence ID" value="AVI50930.1"/>
    <property type="molecule type" value="Genomic_DNA"/>
</dbReference>
<keyword evidence="1" id="KW-0472">Membrane</keyword>
<reference evidence="3 4" key="1">
    <citation type="submission" date="2018-02" db="EMBL/GenBank/DDBJ databases">
        <title>Genomic analysis of the strain RR4-38 isolated from a seawater recirculating aquaculture system.</title>
        <authorList>
            <person name="Kim Y.-S."/>
            <person name="Jang Y.H."/>
            <person name="Kim K.-H."/>
        </authorList>
    </citation>
    <scope>NUCLEOTIDE SEQUENCE [LARGE SCALE GENOMIC DNA]</scope>
    <source>
        <strain evidence="3 4">RR4-38</strain>
    </source>
</reference>
<sequence>MGTPPPELSINYELIQQILNYEFDLGLLKDIRVQNSSGSKQIDFLDDDRRAAAEIQSGYNTRIRGNIVKNLKSTRSLLRLHFQQRYRFILVVLNELTDNDRGFLQNELKTSGEIEQIILDLNDLKRLAAKFKFDGEFFIQRNIKTEYEEEVYVSNNPLNILLLRLENNNLFLGGHLWGANQDQTERFLADAIWENGHETNDTNAVNSVKEGDLVFLKSTYQSKGKSFLRIKGVGYVTKNYMDGHKLGINWNLFNSNIDIEGLGKYRRTFQRVMPTDRNMLLDKILDEVPDFLARIEQFQSIFTPSITSVNQVPIDSANKIYVGLEVGEEIKEYDVIFLPKSSYGPIGKNGIASHILNILGADREAFRFSDHDLKELNYKWDDTDLPDKRVELGFIVTKGEDKNDFNFRENLQAAVNNFPGPIIKGGEINPPVKVFIPLLGTGQAGMSVEDSFKIIIDAIPMILNQFRNSQIRINFPRNIERESLSAYARRIIRNSTSREIPNLNEQIGLLFGEDFENEDDIFSETKDKIPFRLDQVVDEDKLGREPVAKAFVDLIKNDIFTEHLNHSFMVHLQGKWGAGKSSFLNFIKRNLNSDDEKWIIVEYNAWQNQHIRPPWWSLIDQVYLKSKDQLFLIGIRTSLHLRRKELFRRIWRYSGWDKITAFIVFLVSILCIIYYGEDILNIFKTTSDTGEKKSFVSNFGDFLKLILTLVSVVGTLFAFAKFITVPFFINSSKEAKSFVLRASDPMNKIKEHFNDLVDDINSKKKKRQLAIFIDDIDRCDKEFIVQLLEGIQTLFKDKRVLYIVAGDKNWISTSFGNTYRDFANEQVDREQLGEFFIEKAFQLSFRLPNISEESKQNYWNHILGMENKDEDIKISSIEELTEDKKSELQADLKESKTKLTNPVFVRGLQEKYNLSGDTASNIVIEEKNKDTEELKHLLHEYHKYIDTNPRSIIRLANNYTMARSILMAERVTFDEHKLFRWLVIEDLCPKVKSMLPNAEHLSSVEEMVKSSSDVLKRDKCLQLLEGEADFMGGKIEIEEIKTIKGF</sequence>
<feature type="transmembrane region" description="Helical" evidence="1">
    <location>
        <begin position="705"/>
        <end position="729"/>
    </location>
</feature>
<feature type="domain" description="KAP NTPase" evidence="2">
    <location>
        <begin position="651"/>
        <end position="964"/>
    </location>
</feature>
<name>A0A2S0HWC4_9FLAO</name>
<keyword evidence="1" id="KW-1133">Transmembrane helix</keyword>
<keyword evidence="4" id="KW-1185">Reference proteome</keyword>
<dbReference type="KEGG" id="aue:C5O00_06970"/>
<evidence type="ECO:0000313" key="3">
    <source>
        <dbReference type="EMBL" id="AVI50930.1"/>
    </source>
</evidence>
<gene>
    <name evidence="3" type="ORF">C5O00_06970</name>
</gene>
<organism evidence="3 4">
    <name type="scientific">Pukyongia salina</name>
    <dbReference type="NCBI Taxonomy" id="2094025"/>
    <lineage>
        <taxon>Bacteria</taxon>
        <taxon>Pseudomonadati</taxon>
        <taxon>Bacteroidota</taxon>
        <taxon>Flavobacteriia</taxon>
        <taxon>Flavobacteriales</taxon>
        <taxon>Flavobacteriaceae</taxon>
        <taxon>Pukyongia</taxon>
    </lineage>
</organism>
<accession>A0A2S0HWC4</accession>
<keyword evidence="1" id="KW-0812">Transmembrane</keyword>
<dbReference type="InterPro" id="IPR011646">
    <property type="entry name" value="KAP_P-loop"/>
</dbReference>
<dbReference type="PANTHER" id="PTHR22674">
    <property type="entry name" value="NTPASE, KAP FAMILY P-LOOP DOMAIN-CONTAINING 1"/>
    <property type="match status" value="1"/>
</dbReference>
<dbReference type="InterPro" id="IPR052754">
    <property type="entry name" value="NTPase_KAP_P-loop"/>
</dbReference>
<protein>
    <recommendedName>
        <fullName evidence="2">KAP NTPase domain-containing protein</fullName>
    </recommendedName>
</protein>
<evidence type="ECO:0000256" key="1">
    <source>
        <dbReference type="SAM" id="Phobius"/>
    </source>
</evidence>
<evidence type="ECO:0000313" key="4">
    <source>
        <dbReference type="Proteomes" id="UP000238442"/>
    </source>
</evidence>
<dbReference type="InterPro" id="IPR027417">
    <property type="entry name" value="P-loop_NTPase"/>
</dbReference>
<dbReference type="Proteomes" id="UP000238442">
    <property type="component" value="Chromosome"/>
</dbReference>
<proteinExistence type="predicted"/>
<dbReference type="SUPFAM" id="SSF52540">
    <property type="entry name" value="P-loop containing nucleoside triphosphate hydrolases"/>
    <property type="match status" value="1"/>
</dbReference>
<dbReference type="RefSeq" id="WP_105216134.1">
    <property type="nucleotide sequence ID" value="NZ_CP027062.1"/>
</dbReference>
<feature type="domain" description="KAP NTPase" evidence="2">
    <location>
        <begin position="545"/>
        <end position="610"/>
    </location>
</feature>
<feature type="transmembrane region" description="Helical" evidence="1">
    <location>
        <begin position="659"/>
        <end position="676"/>
    </location>
</feature>